<dbReference type="PRINTS" id="PR01046">
    <property type="entry name" value="TRNASYNTHPRO"/>
</dbReference>
<evidence type="ECO:0000256" key="11">
    <source>
        <dbReference type="ARBA" id="ARBA00047671"/>
    </source>
</evidence>
<dbReference type="AlphaFoldDB" id="A0A381YQZ0"/>
<dbReference type="InterPro" id="IPR036621">
    <property type="entry name" value="Anticodon-bd_dom_sf"/>
</dbReference>
<evidence type="ECO:0000256" key="2">
    <source>
        <dbReference type="ARBA" id="ARBA00011738"/>
    </source>
</evidence>
<dbReference type="CDD" id="cd04334">
    <property type="entry name" value="ProRS-INS"/>
    <property type="match status" value="1"/>
</dbReference>
<dbReference type="GO" id="GO:0004827">
    <property type="term" value="F:proline-tRNA ligase activity"/>
    <property type="evidence" value="ECO:0007669"/>
    <property type="project" value="UniProtKB-EC"/>
</dbReference>
<dbReference type="SUPFAM" id="SSF52954">
    <property type="entry name" value="Class II aaRS ABD-related"/>
    <property type="match status" value="1"/>
</dbReference>
<dbReference type="HAMAP" id="MF_01569">
    <property type="entry name" value="Pro_tRNA_synth_type1"/>
    <property type="match status" value="1"/>
</dbReference>
<dbReference type="InterPro" id="IPR004154">
    <property type="entry name" value="Anticodon-bd"/>
</dbReference>
<evidence type="ECO:0000256" key="3">
    <source>
        <dbReference type="ARBA" id="ARBA00012831"/>
    </source>
</evidence>
<evidence type="ECO:0000256" key="6">
    <source>
        <dbReference type="ARBA" id="ARBA00022741"/>
    </source>
</evidence>
<dbReference type="CDD" id="cd00861">
    <property type="entry name" value="ProRS_anticodon_short"/>
    <property type="match status" value="1"/>
</dbReference>
<keyword evidence="6" id="KW-0547">Nucleotide-binding</keyword>
<gene>
    <name evidence="13" type="ORF">METZ01_LOCUS132300</name>
</gene>
<dbReference type="PANTHER" id="PTHR42753">
    <property type="entry name" value="MITOCHONDRIAL RIBOSOME PROTEIN L39/PROLYL-TRNA LIGASE FAMILY MEMBER"/>
    <property type="match status" value="1"/>
</dbReference>
<dbReference type="InterPro" id="IPR036754">
    <property type="entry name" value="YbaK/aa-tRNA-synt-asso_dom_sf"/>
</dbReference>
<dbReference type="GO" id="GO:0005829">
    <property type="term" value="C:cytosol"/>
    <property type="evidence" value="ECO:0007669"/>
    <property type="project" value="TreeGrafter"/>
</dbReference>
<dbReference type="NCBIfam" id="TIGR00409">
    <property type="entry name" value="proS_fam_II"/>
    <property type="match status" value="1"/>
</dbReference>
<evidence type="ECO:0000256" key="7">
    <source>
        <dbReference type="ARBA" id="ARBA00022840"/>
    </source>
</evidence>
<dbReference type="GO" id="GO:0002161">
    <property type="term" value="F:aminoacyl-tRNA deacylase activity"/>
    <property type="evidence" value="ECO:0007669"/>
    <property type="project" value="InterPro"/>
</dbReference>
<dbReference type="SUPFAM" id="SSF55681">
    <property type="entry name" value="Class II aaRS and biotin synthetases"/>
    <property type="match status" value="1"/>
</dbReference>
<evidence type="ECO:0000256" key="4">
    <source>
        <dbReference type="ARBA" id="ARBA00022490"/>
    </source>
</evidence>
<dbReference type="NCBIfam" id="NF006625">
    <property type="entry name" value="PRK09194.1"/>
    <property type="match status" value="1"/>
</dbReference>
<comment type="catalytic activity">
    <reaction evidence="11">
        <text>tRNA(Pro) + L-proline + ATP = L-prolyl-tRNA(Pro) + AMP + diphosphate</text>
        <dbReference type="Rhea" id="RHEA:14305"/>
        <dbReference type="Rhea" id="RHEA-COMP:9700"/>
        <dbReference type="Rhea" id="RHEA-COMP:9702"/>
        <dbReference type="ChEBI" id="CHEBI:30616"/>
        <dbReference type="ChEBI" id="CHEBI:33019"/>
        <dbReference type="ChEBI" id="CHEBI:60039"/>
        <dbReference type="ChEBI" id="CHEBI:78442"/>
        <dbReference type="ChEBI" id="CHEBI:78532"/>
        <dbReference type="ChEBI" id="CHEBI:456215"/>
        <dbReference type="EC" id="6.1.1.15"/>
    </reaction>
</comment>
<evidence type="ECO:0000256" key="1">
    <source>
        <dbReference type="ARBA" id="ARBA00004496"/>
    </source>
</evidence>
<dbReference type="GO" id="GO:0005524">
    <property type="term" value="F:ATP binding"/>
    <property type="evidence" value="ECO:0007669"/>
    <property type="project" value="UniProtKB-KW"/>
</dbReference>
<keyword evidence="7" id="KW-0067">ATP-binding</keyword>
<proteinExistence type="inferred from homology"/>
<dbReference type="Pfam" id="PF00587">
    <property type="entry name" value="tRNA-synt_2b"/>
    <property type="match status" value="1"/>
</dbReference>
<dbReference type="Pfam" id="PF03129">
    <property type="entry name" value="HGTP_anticodon"/>
    <property type="match status" value="1"/>
</dbReference>
<dbReference type="EC" id="6.1.1.15" evidence="3"/>
<dbReference type="EMBL" id="UINC01018843">
    <property type="protein sequence ID" value="SVA79446.1"/>
    <property type="molecule type" value="Genomic_DNA"/>
</dbReference>
<sequence>MRSTKLFGKTLRQAPADAENISHKLLTRAGFIQQIAAGIFSLQPLGSRSITKIRNIIREEMDRAGAQEINMPVVQPRDLWEESGRADTFVPPLARFQDRRERDMVIAPTHEETATAMARAGVTSYRDLPFTIYQIQTKFRDETRPRGGLLRVREFEMKDAYSFDADEDGMDCSFQAMVGAYKRIFNRCGLDVVMVDADSGGIGGKDSNEFVLLTDSGEDRILMSTDSDYAANVEKAEFIKKSFPTEEPGVVEEFATPGLKTIEALAKQEGVSRSKTAKAVFYSVEDEIVIVTIRGDYDVNETKLRNLLGGSEPRLATGEEVKAAGWVPGSASAVGLEGIRSIVDDSITMGSNYLAGANKEGFHLRNVNFERDFKADILGDIAEAKKGYLSPDGKGKLVVKRGIEVGHVFKLGNVYSSKMGADYTDDDGQRHEILMGCYGIGVGRLLAAAVESSHDDSGMILPQSIAPYDVYLAALNLDDAYISNESDLLYESLLDAGYDVLFDDRDAPPGVKFKDADLFGIPVRVVISARSLDNGGVEVKARTNKEVEIVAQSDVLAAVGNLLD</sequence>
<keyword evidence="5" id="KW-0436">Ligase</keyword>
<organism evidence="13">
    <name type="scientific">marine metagenome</name>
    <dbReference type="NCBI Taxonomy" id="408172"/>
    <lineage>
        <taxon>unclassified sequences</taxon>
        <taxon>metagenomes</taxon>
        <taxon>ecological metagenomes</taxon>
    </lineage>
</organism>
<dbReference type="InterPro" id="IPR006195">
    <property type="entry name" value="aa-tRNA-synth_II"/>
</dbReference>
<evidence type="ECO:0000256" key="9">
    <source>
        <dbReference type="ARBA" id="ARBA00023146"/>
    </source>
</evidence>
<dbReference type="InterPro" id="IPR023717">
    <property type="entry name" value="Pro-tRNA-Synthase_IIa_type1"/>
</dbReference>
<dbReference type="PROSITE" id="PS50862">
    <property type="entry name" value="AA_TRNA_LIGASE_II"/>
    <property type="match status" value="1"/>
</dbReference>
<evidence type="ECO:0000259" key="12">
    <source>
        <dbReference type="PROSITE" id="PS50862"/>
    </source>
</evidence>
<dbReference type="InterPro" id="IPR004500">
    <property type="entry name" value="Pro-tRNA-synth_IIa_bac-type"/>
</dbReference>
<dbReference type="InterPro" id="IPR007214">
    <property type="entry name" value="YbaK/aa-tRNA-synth-assoc-dom"/>
</dbReference>
<keyword evidence="4" id="KW-0963">Cytoplasm</keyword>
<dbReference type="Pfam" id="PF04073">
    <property type="entry name" value="tRNA_edit"/>
    <property type="match status" value="1"/>
</dbReference>
<accession>A0A381YQZ0</accession>
<dbReference type="GO" id="GO:0006433">
    <property type="term" value="P:prolyl-tRNA aminoacylation"/>
    <property type="evidence" value="ECO:0007669"/>
    <property type="project" value="InterPro"/>
</dbReference>
<dbReference type="SUPFAM" id="SSF55826">
    <property type="entry name" value="YbaK/ProRS associated domain"/>
    <property type="match status" value="1"/>
</dbReference>
<dbReference type="Gene3D" id="3.40.50.800">
    <property type="entry name" value="Anticodon-binding domain"/>
    <property type="match status" value="1"/>
</dbReference>
<evidence type="ECO:0000313" key="13">
    <source>
        <dbReference type="EMBL" id="SVA79446.1"/>
    </source>
</evidence>
<protein>
    <recommendedName>
        <fullName evidence="3">proline--tRNA ligase</fullName>
        <ecNumber evidence="3">6.1.1.15</ecNumber>
    </recommendedName>
    <alternativeName>
        <fullName evidence="10">Prolyl-tRNA synthetase</fullName>
    </alternativeName>
</protein>
<dbReference type="CDD" id="cd00779">
    <property type="entry name" value="ProRS_core_prok"/>
    <property type="match status" value="1"/>
</dbReference>
<comment type="subcellular location">
    <subcellularLocation>
        <location evidence="1">Cytoplasm</location>
    </subcellularLocation>
</comment>
<dbReference type="InterPro" id="IPR002314">
    <property type="entry name" value="aa-tRNA-synt_IIb"/>
</dbReference>
<reference evidence="13" key="1">
    <citation type="submission" date="2018-05" db="EMBL/GenBank/DDBJ databases">
        <authorList>
            <person name="Lanie J.A."/>
            <person name="Ng W.-L."/>
            <person name="Kazmierczak K.M."/>
            <person name="Andrzejewski T.M."/>
            <person name="Davidsen T.M."/>
            <person name="Wayne K.J."/>
            <person name="Tettelin H."/>
            <person name="Glass J.I."/>
            <person name="Rusch D."/>
            <person name="Podicherti R."/>
            <person name="Tsui H.-C.T."/>
            <person name="Winkler M.E."/>
        </authorList>
    </citation>
    <scope>NUCLEOTIDE SEQUENCE</scope>
</reference>
<keyword evidence="9" id="KW-0030">Aminoacyl-tRNA synthetase</keyword>
<dbReference type="InterPro" id="IPR044140">
    <property type="entry name" value="ProRS_anticodon_short"/>
</dbReference>
<dbReference type="InterPro" id="IPR050062">
    <property type="entry name" value="Pro-tRNA_synthetase"/>
</dbReference>
<keyword evidence="8" id="KW-0648">Protein biosynthesis</keyword>
<dbReference type="InterPro" id="IPR045864">
    <property type="entry name" value="aa-tRNA-synth_II/BPL/LPL"/>
</dbReference>
<dbReference type="PANTHER" id="PTHR42753:SF2">
    <property type="entry name" value="PROLINE--TRNA LIGASE"/>
    <property type="match status" value="1"/>
</dbReference>
<evidence type="ECO:0000256" key="5">
    <source>
        <dbReference type="ARBA" id="ARBA00022598"/>
    </source>
</evidence>
<dbReference type="InterPro" id="IPR033730">
    <property type="entry name" value="ProRS_core_prok"/>
</dbReference>
<dbReference type="Gene3D" id="3.30.930.10">
    <property type="entry name" value="Bira Bifunctional Protein, Domain 2"/>
    <property type="match status" value="2"/>
</dbReference>
<name>A0A381YQZ0_9ZZZZ</name>
<evidence type="ECO:0000256" key="8">
    <source>
        <dbReference type="ARBA" id="ARBA00022917"/>
    </source>
</evidence>
<evidence type="ECO:0000256" key="10">
    <source>
        <dbReference type="ARBA" id="ARBA00029731"/>
    </source>
</evidence>
<dbReference type="InterPro" id="IPR002316">
    <property type="entry name" value="Pro-tRNA-ligase_IIa"/>
</dbReference>
<comment type="subunit">
    <text evidence="2">Homodimer.</text>
</comment>
<feature type="domain" description="Aminoacyl-transfer RNA synthetases class-II family profile" evidence="12">
    <location>
        <begin position="51"/>
        <end position="462"/>
    </location>
</feature>